<dbReference type="NCBIfam" id="TIGR02532">
    <property type="entry name" value="IV_pilin_GFxxxE"/>
    <property type="match status" value="1"/>
</dbReference>
<dbReference type="RefSeq" id="WP_275594777.1">
    <property type="nucleotide sequence ID" value="NZ_CP102381.1"/>
</dbReference>
<keyword evidence="6 9" id="KW-0812">Transmembrane</keyword>
<keyword evidence="12" id="KW-1185">Reference proteome</keyword>
<evidence type="ECO:0000256" key="7">
    <source>
        <dbReference type="ARBA" id="ARBA00022989"/>
    </source>
</evidence>
<keyword evidence="8 9" id="KW-0472">Membrane</keyword>
<reference evidence="11 12" key="1">
    <citation type="submission" date="2022-06" db="EMBL/GenBank/DDBJ databases">
        <title>Thiomicrohabdus sp. nov, an obligately chemolithoautotrophic, sulfur-oxidizing bacterium isolated from beach of Guanyin Mountain. Amoy.</title>
        <authorList>
            <person name="Zhu H."/>
        </authorList>
    </citation>
    <scope>NUCLEOTIDE SEQUENCE [LARGE SCALE GENOMIC DNA]</scope>
    <source>
        <strain evidence="11 12">XGS-01</strain>
    </source>
</reference>
<dbReference type="PANTHER" id="PTHR38779:SF2">
    <property type="entry name" value="TYPE II SECRETION SYSTEM PROTEIN I-RELATED"/>
    <property type="match status" value="1"/>
</dbReference>
<comment type="function">
    <text evidence="9">Component of the type II secretion system required for the energy-dependent secretion of extracellular factors such as proteases and toxins from the periplasm.</text>
</comment>
<protein>
    <recommendedName>
        <fullName evidence="9">Type II secretion system protein I</fullName>
        <shortName evidence="9">T2SS minor pseudopilin I</shortName>
    </recommendedName>
</protein>
<evidence type="ECO:0000259" key="10">
    <source>
        <dbReference type="Pfam" id="PF02501"/>
    </source>
</evidence>
<name>A0ABY8C973_9GAMM</name>
<evidence type="ECO:0000256" key="9">
    <source>
        <dbReference type="RuleBase" id="RU368030"/>
    </source>
</evidence>
<gene>
    <name evidence="11" type="primary">gspI</name>
    <name evidence="11" type="ORF">NR989_10950</name>
</gene>
<dbReference type="InterPro" id="IPR012902">
    <property type="entry name" value="N_methyl_site"/>
</dbReference>
<evidence type="ECO:0000256" key="8">
    <source>
        <dbReference type="ARBA" id="ARBA00023136"/>
    </source>
</evidence>
<evidence type="ECO:0000256" key="5">
    <source>
        <dbReference type="ARBA" id="ARBA00022519"/>
    </source>
</evidence>
<feature type="domain" description="Type II secretion system protein GspI C-terminal" evidence="10">
    <location>
        <begin position="49"/>
        <end position="119"/>
    </location>
</feature>
<dbReference type="NCBIfam" id="TIGR01707">
    <property type="entry name" value="gspI"/>
    <property type="match status" value="1"/>
</dbReference>
<comment type="PTM">
    <text evidence="9">Cleaved by prepilin peptidase.</text>
</comment>
<dbReference type="InterPro" id="IPR003413">
    <property type="entry name" value="T2SS_GspI_C"/>
</dbReference>
<dbReference type="Pfam" id="PF02501">
    <property type="entry name" value="T2SSI"/>
    <property type="match status" value="1"/>
</dbReference>
<evidence type="ECO:0000313" key="11">
    <source>
        <dbReference type="EMBL" id="WEJ62519.1"/>
    </source>
</evidence>
<dbReference type="PROSITE" id="PS00409">
    <property type="entry name" value="PROKAR_NTER_METHYL"/>
    <property type="match status" value="1"/>
</dbReference>
<comment type="subunit">
    <text evidence="9">Type II secretion is composed of four main components: the outer membrane complex, the inner membrane complex, the cytoplasmic secretion ATPase and the periplasm-spanning pseudopilus.</text>
</comment>
<evidence type="ECO:0000313" key="12">
    <source>
        <dbReference type="Proteomes" id="UP001222275"/>
    </source>
</evidence>
<dbReference type="SUPFAM" id="SSF54523">
    <property type="entry name" value="Pili subunits"/>
    <property type="match status" value="2"/>
</dbReference>
<keyword evidence="5 9" id="KW-0997">Cell inner membrane</keyword>
<comment type="similarity">
    <text evidence="2 9">Belongs to the GSP I family.</text>
</comment>
<accession>A0ABY8C973</accession>
<dbReference type="InterPro" id="IPR010052">
    <property type="entry name" value="T2SS_protein-GspI"/>
</dbReference>
<feature type="transmembrane region" description="Helical" evidence="9">
    <location>
        <begin position="12"/>
        <end position="35"/>
    </location>
</feature>
<evidence type="ECO:0000256" key="4">
    <source>
        <dbReference type="ARBA" id="ARBA00022481"/>
    </source>
</evidence>
<sequence length="125" mass="13764">MKQSESSSKQTVNRGFTLIEVMVALAIIAIALSAVSRSLGLTVSNQSHLESRVIATWLAENAIVEHQVLNNQQEKKISESMLNREWEIEFATEPTFIPEIYKLSVTVSEKGSDDVSANLFSVVGP</sequence>
<evidence type="ECO:0000256" key="3">
    <source>
        <dbReference type="ARBA" id="ARBA00022475"/>
    </source>
</evidence>
<evidence type="ECO:0000256" key="2">
    <source>
        <dbReference type="ARBA" id="ARBA00008358"/>
    </source>
</evidence>
<proteinExistence type="inferred from homology"/>
<evidence type="ECO:0000256" key="6">
    <source>
        <dbReference type="ARBA" id="ARBA00022692"/>
    </source>
</evidence>
<dbReference type="InterPro" id="IPR045584">
    <property type="entry name" value="Pilin-like"/>
</dbReference>
<dbReference type="Pfam" id="PF07963">
    <property type="entry name" value="N_methyl"/>
    <property type="match status" value="1"/>
</dbReference>
<comment type="subcellular location">
    <subcellularLocation>
        <location evidence="1 9">Cell inner membrane</location>
        <topology evidence="1 9">Single-pass membrane protein</topology>
    </subcellularLocation>
</comment>
<keyword evidence="7 9" id="KW-1133">Transmembrane helix</keyword>
<dbReference type="PANTHER" id="PTHR38779">
    <property type="entry name" value="TYPE II SECRETION SYSTEM PROTEIN I-RELATED"/>
    <property type="match status" value="1"/>
</dbReference>
<organism evidence="11 12">
    <name type="scientific">Thiomicrorhabdus lithotrophica</name>
    <dbReference type="NCBI Taxonomy" id="2949997"/>
    <lineage>
        <taxon>Bacteria</taxon>
        <taxon>Pseudomonadati</taxon>
        <taxon>Pseudomonadota</taxon>
        <taxon>Gammaproteobacteria</taxon>
        <taxon>Thiotrichales</taxon>
        <taxon>Piscirickettsiaceae</taxon>
        <taxon>Thiomicrorhabdus</taxon>
    </lineage>
</organism>
<keyword evidence="3" id="KW-1003">Cell membrane</keyword>
<evidence type="ECO:0000256" key="1">
    <source>
        <dbReference type="ARBA" id="ARBA00004377"/>
    </source>
</evidence>
<dbReference type="Gene3D" id="3.30.1300.30">
    <property type="entry name" value="GSPII I/J protein-like"/>
    <property type="match status" value="1"/>
</dbReference>
<dbReference type="EMBL" id="CP102381">
    <property type="protein sequence ID" value="WEJ62519.1"/>
    <property type="molecule type" value="Genomic_DNA"/>
</dbReference>
<keyword evidence="4 9" id="KW-0488">Methylation</keyword>
<dbReference type="Proteomes" id="UP001222275">
    <property type="component" value="Chromosome"/>
</dbReference>